<feature type="binding site" evidence="6">
    <location>
        <position position="187"/>
    </location>
    <ligand>
        <name>GTP</name>
        <dbReference type="ChEBI" id="CHEBI:37565"/>
    </ligand>
</feature>
<protein>
    <recommendedName>
        <fullName evidence="6">Tubulin-like protein CetZ</fullName>
    </recommendedName>
</protein>
<dbReference type="InterPro" id="IPR037103">
    <property type="entry name" value="Tubulin/FtsZ-like_C"/>
</dbReference>
<dbReference type="KEGG" id="nmo:Nmlp_2438"/>
<evidence type="ECO:0000256" key="1">
    <source>
        <dbReference type="ARBA" id="ARBA00006877"/>
    </source>
</evidence>
<dbReference type="Proteomes" id="UP000011867">
    <property type="component" value="Chromosome"/>
</dbReference>
<dbReference type="OrthoDB" id="329751at2157"/>
<dbReference type="Pfam" id="PF00091">
    <property type="entry name" value="Tubulin"/>
    <property type="match status" value="1"/>
</dbReference>
<comment type="function">
    <text evidence="6">Involved in cell shape control.</text>
</comment>
<dbReference type="AlphaFoldDB" id="M1Y297"/>
<reference evidence="9 10" key="1">
    <citation type="journal article" date="2013" name="Genome Announc.">
        <title>Genome of the haloarchaeon Natronomonas moolapensis, a neutrophilic member of a previously haloalkaliphilic genus.</title>
        <authorList>
            <person name="Dyall-Smith M.L."/>
            <person name="Pfeiffer F."/>
            <person name="Oberwinkler T."/>
            <person name="Klee K."/>
            <person name="Rampp M."/>
            <person name="Palm P."/>
            <person name="Gross K."/>
            <person name="Schuster S.C."/>
            <person name="Oesterhelt D."/>
        </authorList>
    </citation>
    <scope>NUCLEOTIDE SEQUENCE [LARGE SCALE GENOMIC DNA]</scope>
    <source>
        <strain evidence="10">DSM 18674 / JCM 14361 / 8.8.11</strain>
    </source>
</reference>
<dbReference type="GeneID" id="14652829"/>
<dbReference type="PANTHER" id="PTHR30314">
    <property type="entry name" value="CELL DIVISION PROTEIN FTSZ-RELATED"/>
    <property type="match status" value="1"/>
</dbReference>
<dbReference type="EMBL" id="HF582854">
    <property type="protein sequence ID" value="CCQ36605.1"/>
    <property type="molecule type" value="Genomic_DNA"/>
</dbReference>
<keyword evidence="2 6" id="KW-0963">Cytoplasm</keyword>
<keyword evidence="5 6" id="KW-0342">GTP-binding</keyword>
<feature type="binding site" evidence="6">
    <location>
        <position position="142"/>
    </location>
    <ligand>
        <name>GTP</name>
        <dbReference type="ChEBI" id="CHEBI:37565"/>
    </ligand>
</feature>
<evidence type="ECO:0000256" key="7">
    <source>
        <dbReference type="SAM" id="MobiDB-lite"/>
    </source>
</evidence>
<dbReference type="STRING" id="268739.Nmlp_2438"/>
<keyword evidence="3 6" id="KW-0547">Nucleotide-binding</keyword>
<dbReference type="GO" id="GO:0005525">
    <property type="term" value="F:GTP binding"/>
    <property type="evidence" value="ECO:0007669"/>
    <property type="project" value="UniProtKB-UniRule"/>
</dbReference>
<feature type="region of interest" description="Disordered" evidence="7">
    <location>
        <begin position="367"/>
        <end position="392"/>
    </location>
</feature>
<dbReference type="RefSeq" id="WP_015409402.1">
    <property type="nucleotide sequence ID" value="NC_020388.1"/>
</dbReference>
<dbReference type="GO" id="GO:0003924">
    <property type="term" value="F:GTPase activity"/>
    <property type="evidence" value="ECO:0007669"/>
    <property type="project" value="InterPro"/>
</dbReference>
<name>M1Y297_NATM8</name>
<dbReference type="InterPro" id="IPR032907">
    <property type="entry name" value="CetZ"/>
</dbReference>
<organism evidence="9 10">
    <name type="scientific">Natronomonas moolapensis (strain DSM 18674 / CECT 7526 / JCM 14361 / 8.8.11)</name>
    <dbReference type="NCBI Taxonomy" id="268739"/>
    <lineage>
        <taxon>Archaea</taxon>
        <taxon>Methanobacteriati</taxon>
        <taxon>Methanobacteriota</taxon>
        <taxon>Stenosarchaea group</taxon>
        <taxon>Halobacteria</taxon>
        <taxon>Halobacteriales</taxon>
        <taxon>Natronomonadaceae</taxon>
        <taxon>Natronomonas</taxon>
    </lineage>
</organism>
<accession>M1Y297</accession>
<feature type="compositionally biased region" description="Basic and acidic residues" evidence="7">
    <location>
        <begin position="367"/>
        <end position="381"/>
    </location>
</feature>
<keyword evidence="10" id="KW-1185">Reference proteome</keyword>
<dbReference type="SUPFAM" id="SSF52490">
    <property type="entry name" value="Tubulin nucleotide-binding domain-like"/>
    <property type="match status" value="1"/>
</dbReference>
<dbReference type="PROSITE" id="PS00227">
    <property type="entry name" value="TUBULIN"/>
    <property type="match status" value="1"/>
</dbReference>
<feature type="domain" description="Tubulin/FtsZ GTPase" evidence="8">
    <location>
        <begin position="2"/>
        <end position="195"/>
    </location>
</feature>
<dbReference type="GO" id="GO:0007017">
    <property type="term" value="P:microtubule-based process"/>
    <property type="evidence" value="ECO:0007669"/>
    <property type="project" value="InterPro"/>
</dbReference>
<dbReference type="InterPro" id="IPR003008">
    <property type="entry name" value="Tubulin_FtsZ_GTPase"/>
</dbReference>
<keyword evidence="4 6" id="KW-0133">Cell shape</keyword>
<dbReference type="GO" id="GO:0005874">
    <property type="term" value="C:microtubule"/>
    <property type="evidence" value="ECO:0007669"/>
    <property type="project" value="InterPro"/>
</dbReference>
<proteinExistence type="inferred from homology"/>
<dbReference type="Gene3D" id="3.40.50.1440">
    <property type="entry name" value="Tubulin/FtsZ, GTPase domain"/>
    <property type="match status" value="1"/>
</dbReference>
<dbReference type="eggNOG" id="arCOG02202">
    <property type="taxonomic scope" value="Archaea"/>
</dbReference>
<feature type="binding site" evidence="6">
    <location>
        <begin position="10"/>
        <end position="14"/>
    </location>
    <ligand>
        <name>GTP</name>
        <dbReference type="ChEBI" id="CHEBI:37565"/>
    </ligand>
</feature>
<dbReference type="GO" id="GO:0032153">
    <property type="term" value="C:cell division site"/>
    <property type="evidence" value="ECO:0007669"/>
    <property type="project" value="TreeGrafter"/>
</dbReference>
<dbReference type="InterPro" id="IPR045061">
    <property type="entry name" value="FtsZ/CetZ"/>
</dbReference>
<dbReference type="InterPro" id="IPR048737">
    <property type="entry name" value="CetZ_C"/>
</dbReference>
<dbReference type="InterPro" id="IPR017975">
    <property type="entry name" value="Tubulin_CS"/>
</dbReference>
<evidence type="ECO:0000313" key="9">
    <source>
        <dbReference type="EMBL" id="CCQ36605.1"/>
    </source>
</evidence>
<feature type="binding site" evidence="6">
    <location>
        <begin position="110"/>
        <end position="112"/>
    </location>
    <ligand>
        <name>GTP</name>
        <dbReference type="ChEBI" id="CHEBI:37565"/>
    </ligand>
</feature>
<dbReference type="HOGENOM" id="CLU_058152_0_0_2"/>
<dbReference type="GO" id="GO:0051301">
    <property type="term" value="P:cell division"/>
    <property type="evidence" value="ECO:0007669"/>
    <property type="project" value="TreeGrafter"/>
</dbReference>
<dbReference type="GO" id="GO:0008360">
    <property type="term" value="P:regulation of cell shape"/>
    <property type="evidence" value="ECO:0007669"/>
    <property type="project" value="UniProtKB-UniRule"/>
</dbReference>
<sequence>MKLAMIGFGQAGGKILDRFLEYDSSRGTGIIGHAIAVNSAKADLMGLDYVPNENRVLIGQSVVKGHGAGTEPDLGEKCAREDLEEIQSAIDKMVSSEIDAFLIIAGLGGGTGSGGSPILADHLQRLYVEPIYGLGILPSRDEGGIYNRNAARSFQSFAESVDNLLVFDNDAFKTGGESIGEGYAEINDEIITRFGALFSAGEVEALGDNVAESVVDASEIINTLGEHGITSIGYASEPVDPGGGNSGLLDRLRGGSKDENGFSTAGDATNRITSLVRKATLGKLTLQCEVDSTERALLLVSGPPDALNRKGIDKARKWLEDQTSCMEVRAGDYPLPNEKKVAAIVVLAGVTDVPRVKDMQRMAIEAEERSEELRSQSKDNLEDLIQYGDDEE</sequence>
<evidence type="ECO:0000256" key="4">
    <source>
        <dbReference type="ARBA" id="ARBA00022960"/>
    </source>
</evidence>
<dbReference type="SMART" id="SM00864">
    <property type="entry name" value="Tubulin"/>
    <property type="match status" value="1"/>
</dbReference>
<dbReference type="GO" id="GO:0005737">
    <property type="term" value="C:cytoplasm"/>
    <property type="evidence" value="ECO:0007669"/>
    <property type="project" value="UniProtKB-SubCell"/>
</dbReference>
<evidence type="ECO:0000256" key="5">
    <source>
        <dbReference type="ARBA" id="ARBA00023134"/>
    </source>
</evidence>
<evidence type="ECO:0000256" key="6">
    <source>
        <dbReference type="HAMAP-Rule" id="MF_01946"/>
    </source>
</evidence>
<comment type="similarity">
    <text evidence="1 6">Belongs to the CetZ family.</text>
</comment>
<dbReference type="Pfam" id="PF21011">
    <property type="entry name" value="CetZ_C"/>
    <property type="match status" value="1"/>
</dbReference>
<gene>
    <name evidence="9" type="primary">cetZ1</name>
    <name evidence="6" type="synonym">cetZ</name>
    <name evidence="9" type="synonym">ftsZ3</name>
    <name evidence="9" type="ordered locus">Nmlp_2438</name>
</gene>
<dbReference type="InterPro" id="IPR036525">
    <property type="entry name" value="Tubulin/FtsZ_GTPase_sf"/>
</dbReference>
<dbReference type="Gene3D" id="3.30.1330.20">
    <property type="entry name" value="Tubulin/FtsZ, C-terminal domain"/>
    <property type="match status" value="1"/>
</dbReference>
<comment type="subcellular location">
    <subcellularLocation>
        <location evidence="6">Cytoplasm</location>
    </subcellularLocation>
</comment>
<dbReference type="PANTHER" id="PTHR30314:SF10">
    <property type="entry name" value="TUBULIN-LIKE PROTEIN CETZ"/>
    <property type="match status" value="1"/>
</dbReference>
<feature type="binding site" evidence="6">
    <location>
        <position position="169"/>
    </location>
    <ligand>
        <name>GTP</name>
        <dbReference type="ChEBI" id="CHEBI:37565"/>
    </ligand>
</feature>
<dbReference type="HAMAP" id="MF_01946">
    <property type="entry name" value="CetZ"/>
    <property type="match status" value="1"/>
</dbReference>
<evidence type="ECO:0000256" key="2">
    <source>
        <dbReference type="ARBA" id="ARBA00022490"/>
    </source>
</evidence>
<evidence type="ECO:0000259" key="8">
    <source>
        <dbReference type="SMART" id="SM00864"/>
    </source>
</evidence>
<dbReference type="CDD" id="cd02202">
    <property type="entry name" value="CetZ_tubulin-like"/>
    <property type="match status" value="1"/>
</dbReference>
<evidence type="ECO:0000313" key="10">
    <source>
        <dbReference type="Proteomes" id="UP000011867"/>
    </source>
</evidence>
<evidence type="ECO:0000256" key="3">
    <source>
        <dbReference type="ARBA" id="ARBA00022741"/>
    </source>
</evidence>